<dbReference type="InterPro" id="IPR002035">
    <property type="entry name" value="VWF_A"/>
</dbReference>
<evidence type="ECO:0000259" key="2">
    <source>
        <dbReference type="PROSITE" id="PS50234"/>
    </source>
</evidence>
<dbReference type="PROSITE" id="PS50234">
    <property type="entry name" value="VWFA"/>
    <property type="match status" value="1"/>
</dbReference>
<dbReference type="Pfam" id="PF13768">
    <property type="entry name" value="VWA_3"/>
    <property type="match status" value="1"/>
</dbReference>
<feature type="domain" description="VWFA" evidence="2">
    <location>
        <begin position="84"/>
        <end position="254"/>
    </location>
</feature>
<organism evidence="3 4">
    <name type="scientific">Digitaria exilis</name>
    <dbReference type="NCBI Taxonomy" id="1010633"/>
    <lineage>
        <taxon>Eukaryota</taxon>
        <taxon>Viridiplantae</taxon>
        <taxon>Streptophyta</taxon>
        <taxon>Embryophyta</taxon>
        <taxon>Tracheophyta</taxon>
        <taxon>Spermatophyta</taxon>
        <taxon>Magnoliopsida</taxon>
        <taxon>Liliopsida</taxon>
        <taxon>Poales</taxon>
        <taxon>Poaceae</taxon>
        <taxon>PACMAD clade</taxon>
        <taxon>Panicoideae</taxon>
        <taxon>Panicodae</taxon>
        <taxon>Paniceae</taxon>
        <taxon>Anthephorinae</taxon>
        <taxon>Digitaria</taxon>
    </lineage>
</organism>
<proteinExistence type="predicted"/>
<reference evidence="3" key="1">
    <citation type="submission" date="2020-07" db="EMBL/GenBank/DDBJ databases">
        <title>Genome sequence and genetic diversity analysis of an under-domesticated orphan crop, white fonio (Digitaria exilis).</title>
        <authorList>
            <person name="Bennetzen J.L."/>
            <person name="Chen S."/>
            <person name="Ma X."/>
            <person name="Wang X."/>
            <person name="Yssel A.E.J."/>
            <person name="Chaluvadi S.R."/>
            <person name="Johnson M."/>
            <person name="Gangashetty P."/>
            <person name="Hamidou F."/>
            <person name="Sanogo M.D."/>
            <person name="Zwaenepoel A."/>
            <person name="Wallace J."/>
            <person name="Van De Peer Y."/>
            <person name="Van Deynze A."/>
        </authorList>
    </citation>
    <scope>NUCLEOTIDE SEQUENCE</scope>
    <source>
        <tissue evidence="3">Leaves</tissue>
    </source>
</reference>
<sequence>MGVRGALACLVFTLLLSLPEVNYRLSLHDTMLANARMNDAEPVKLTTTPIFPQIPRSQTSKDFQVLVTVEAPPPAGQKGRVPIDLAVVVNVGGGSKARLDSVKKAVRFIIWQLYDDDRLAVIGPSNTRLFGETATGFLDIRGGRGNAESSLEKLQPRTRDGQAQQTSGLKVAMKMLSELAASTSTRASFIILLTDTGESGSFSKVAGDLPVVHTIGLGAWHDPKALRSIAKESHGTYSFVFDDENADDAIAGAVAVCVSGVKAVAAVGTRLRLEAAAGSGVKIERVESGGYNYKSTAAIDKTSGEITVGVLYSGEAKSFIVHLHVPAVPPTTSPSVFEGNCDKQHLLTASFVVLTDEGDASPSTSILSVQRPVPDYNAVTAALLKVPVPVVMDHIAQFGVLELVTIFVEEEIWGLSSLTSITAEMAAAMATKLQTMWEEFVLARQFWTGLNLATFEVEINYMVSHLVAAGSGGGSPVFVTAYIFSWQSSYQMQRPTAMGSPSSVAQTFVTLNVLLTVQQITTFVTVAPGGCGDCLPCKDDCVEAQLPPVFVPSGGHGDTYDVNPAYPAELLGVMIRASNVKQCDSSGVVEKQSLPRGLA</sequence>
<dbReference type="OrthoDB" id="657810at2759"/>
<evidence type="ECO:0000313" key="3">
    <source>
        <dbReference type="EMBL" id="KAF8711295.1"/>
    </source>
</evidence>
<dbReference type="AlphaFoldDB" id="A0A835BQR3"/>
<feature type="chain" id="PRO_5032727675" description="VWFA domain-containing protein" evidence="1">
    <location>
        <begin position="24"/>
        <end position="599"/>
    </location>
</feature>
<comment type="caution">
    <text evidence="3">The sequence shown here is derived from an EMBL/GenBank/DDBJ whole genome shotgun (WGS) entry which is preliminary data.</text>
</comment>
<dbReference type="PANTHER" id="PTHR10579:SF102">
    <property type="entry name" value="EXPRESSED PROTEIN"/>
    <property type="match status" value="1"/>
</dbReference>
<dbReference type="Gene3D" id="3.40.50.410">
    <property type="entry name" value="von Willebrand factor, type A domain"/>
    <property type="match status" value="1"/>
</dbReference>
<dbReference type="PANTHER" id="PTHR10579">
    <property type="entry name" value="CALCIUM-ACTIVATED CHLORIDE CHANNEL REGULATOR"/>
    <property type="match status" value="1"/>
</dbReference>
<keyword evidence="1" id="KW-0732">Signal</keyword>
<dbReference type="InterPro" id="IPR051266">
    <property type="entry name" value="CLCR"/>
</dbReference>
<feature type="signal peptide" evidence="1">
    <location>
        <begin position="1"/>
        <end position="23"/>
    </location>
</feature>
<dbReference type="SUPFAM" id="SSF53300">
    <property type="entry name" value="vWA-like"/>
    <property type="match status" value="1"/>
</dbReference>
<dbReference type="InterPro" id="IPR036465">
    <property type="entry name" value="vWFA_dom_sf"/>
</dbReference>
<evidence type="ECO:0000313" key="4">
    <source>
        <dbReference type="Proteomes" id="UP000636709"/>
    </source>
</evidence>
<keyword evidence="4" id="KW-1185">Reference proteome</keyword>
<dbReference type="EMBL" id="JACEFO010001753">
    <property type="protein sequence ID" value="KAF8711295.1"/>
    <property type="molecule type" value="Genomic_DNA"/>
</dbReference>
<dbReference type="SMART" id="SM00327">
    <property type="entry name" value="VWA"/>
    <property type="match status" value="1"/>
</dbReference>
<name>A0A835BQR3_9POAL</name>
<gene>
    <name evidence="3" type="ORF">HU200_029316</name>
</gene>
<protein>
    <recommendedName>
        <fullName evidence="2">VWFA domain-containing protein</fullName>
    </recommendedName>
</protein>
<dbReference type="Proteomes" id="UP000636709">
    <property type="component" value="Unassembled WGS sequence"/>
</dbReference>
<evidence type="ECO:0000256" key="1">
    <source>
        <dbReference type="SAM" id="SignalP"/>
    </source>
</evidence>
<accession>A0A835BQR3</accession>